<protein>
    <recommendedName>
        <fullName evidence="1">Methyltransferase domain-containing protein</fullName>
    </recommendedName>
</protein>
<gene>
    <name evidence="2" type="ORF">A2996_02320</name>
</gene>
<feature type="domain" description="Methyltransferase" evidence="1">
    <location>
        <begin position="64"/>
        <end position="283"/>
    </location>
</feature>
<dbReference type="InterPro" id="IPR022744">
    <property type="entry name" value="MeTrfase_dom_put"/>
</dbReference>
<organism evidence="2 3">
    <name type="scientific">Candidatus Campbellbacteria bacterium RIFCSPLOWO2_01_FULL_34_15</name>
    <dbReference type="NCBI Taxonomy" id="1797579"/>
    <lineage>
        <taxon>Bacteria</taxon>
        <taxon>Candidatus Campbelliibacteriota</taxon>
    </lineage>
</organism>
<evidence type="ECO:0000259" key="1">
    <source>
        <dbReference type="Pfam" id="PF12147"/>
    </source>
</evidence>
<evidence type="ECO:0000313" key="2">
    <source>
        <dbReference type="EMBL" id="OGD68849.1"/>
    </source>
</evidence>
<dbReference type="AlphaFoldDB" id="A0A1F5EN61"/>
<dbReference type="Pfam" id="PF12147">
    <property type="entry name" value="Methyltransf_20"/>
    <property type="match status" value="1"/>
</dbReference>
<name>A0A1F5EN61_9BACT</name>
<accession>A0A1F5EN61</accession>
<dbReference type="Gene3D" id="3.40.50.150">
    <property type="entry name" value="Vaccinia Virus protein VP39"/>
    <property type="match status" value="1"/>
</dbReference>
<evidence type="ECO:0000313" key="3">
    <source>
        <dbReference type="Proteomes" id="UP000176865"/>
    </source>
</evidence>
<proteinExistence type="predicted"/>
<sequence length="298" mass="34778">MTAIIEKRLNDKNNHKEEYETNNIFEEIFDFIFVPILNSFPKSLKNFVRNSHKSASDVIEHKTSHKALEVLYNNGHNPEEKGLIKKIFQKIWFNRNNSKAVRNRLKAVKRELYNHAEKTLNKSDELRVFSIASGSARAVVETLSNLYIPETKKIYVSFLDKNPEAIEYSKEKVNQISFDKNFNFNWCVDTASSFPSYCSNKKQDIIEMVGLLDYFTDEKVVNIFKSIYEHLNDGGILITANIDDNKERKFVTNFIDWNMIYRNGSDLKRLAIEAGFDKNKIKIFYEPLKIHAILVAEK</sequence>
<reference evidence="2 3" key="1">
    <citation type="journal article" date="2016" name="Nat. Commun.">
        <title>Thousands of microbial genomes shed light on interconnected biogeochemical processes in an aquifer system.</title>
        <authorList>
            <person name="Anantharaman K."/>
            <person name="Brown C.T."/>
            <person name="Hug L.A."/>
            <person name="Sharon I."/>
            <person name="Castelle C.J."/>
            <person name="Probst A.J."/>
            <person name="Thomas B.C."/>
            <person name="Singh A."/>
            <person name="Wilkins M.J."/>
            <person name="Karaoz U."/>
            <person name="Brodie E.L."/>
            <person name="Williams K.H."/>
            <person name="Hubbard S.S."/>
            <person name="Banfield J.F."/>
        </authorList>
    </citation>
    <scope>NUCLEOTIDE SEQUENCE [LARGE SCALE GENOMIC DNA]</scope>
</reference>
<dbReference type="Proteomes" id="UP000176865">
    <property type="component" value="Unassembled WGS sequence"/>
</dbReference>
<dbReference type="EMBL" id="MFAB01000014">
    <property type="protein sequence ID" value="OGD68849.1"/>
    <property type="molecule type" value="Genomic_DNA"/>
</dbReference>
<dbReference type="InterPro" id="IPR029063">
    <property type="entry name" value="SAM-dependent_MTases_sf"/>
</dbReference>
<dbReference type="SUPFAM" id="SSF53335">
    <property type="entry name" value="S-adenosyl-L-methionine-dependent methyltransferases"/>
    <property type="match status" value="1"/>
</dbReference>
<dbReference type="STRING" id="1797579.A2996_02320"/>
<comment type="caution">
    <text evidence="2">The sequence shown here is derived from an EMBL/GenBank/DDBJ whole genome shotgun (WGS) entry which is preliminary data.</text>
</comment>